<gene>
    <name evidence="4" type="primary">egtD</name>
    <name evidence="4" type="ORF">MECH1_V1_2086</name>
</gene>
<keyword evidence="5" id="KW-1185">Reference proteome</keyword>
<evidence type="ECO:0000256" key="1">
    <source>
        <dbReference type="ARBA" id="ARBA00022603"/>
    </source>
</evidence>
<evidence type="ECO:0000259" key="3">
    <source>
        <dbReference type="Pfam" id="PF10017"/>
    </source>
</evidence>
<reference evidence="4 5" key="1">
    <citation type="submission" date="2024-04" db="EMBL/GenBank/DDBJ databases">
        <authorList>
            <person name="Cremers G."/>
        </authorList>
    </citation>
    <scope>NUCLEOTIDE SEQUENCE [LARGE SCALE GENOMIC DNA]</scope>
    <source>
        <strain evidence="4">MeCH1-AG</strain>
    </source>
</reference>
<protein>
    <submittedName>
        <fullName evidence="4">Histidine N-alpha-methyltransferase</fullName>
        <ecNumber evidence="4">2.1.1.44</ecNumber>
    </submittedName>
</protein>
<organism evidence="4 5">
    <name type="scientific">Candidatus Methylocalor cossyra</name>
    <dbReference type="NCBI Taxonomy" id="3108543"/>
    <lineage>
        <taxon>Bacteria</taxon>
        <taxon>Pseudomonadati</taxon>
        <taxon>Pseudomonadota</taxon>
        <taxon>Gammaproteobacteria</taxon>
        <taxon>Methylococcales</taxon>
        <taxon>Methylococcaceae</taxon>
        <taxon>Candidatus Methylocalor</taxon>
    </lineage>
</organism>
<keyword evidence="2 4" id="KW-0808">Transferase</keyword>
<dbReference type="RefSeq" id="WP_348757420.1">
    <property type="nucleotide sequence ID" value="NZ_OZ026884.1"/>
</dbReference>
<evidence type="ECO:0000313" key="5">
    <source>
        <dbReference type="Proteomes" id="UP001497493"/>
    </source>
</evidence>
<accession>A0ABP1CAF8</accession>
<dbReference type="InterPro" id="IPR029063">
    <property type="entry name" value="SAM-dependent_MTases_sf"/>
</dbReference>
<dbReference type="SUPFAM" id="SSF53335">
    <property type="entry name" value="S-adenosyl-L-methionine-dependent methyltransferases"/>
    <property type="match status" value="1"/>
</dbReference>
<dbReference type="EMBL" id="OZ026884">
    <property type="protein sequence ID" value="CAL1240862.1"/>
    <property type="molecule type" value="Genomic_DNA"/>
</dbReference>
<dbReference type="EC" id="2.1.1.44" evidence="4"/>
<dbReference type="InterPro" id="IPR051128">
    <property type="entry name" value="EgtD_Methyltrsf_superfamily"/>
</dbReference>
<evidence type="ECO:0000313" key="4">
    <source>
        <dbReference type="EMBL" id="CAL1240862.1"/>
    </source>
</evidence>
<proteinExistence type="predicted"/>
<keyword evidence="1 4" id="KW-0489">Methyltransferase</keyword>
<dbReference type="Pfam" id="PF10017">
    <property type="entry name" value="Methyltransf_33"/>
    <property type="match status" value="1"/>
</dbReference>
<name>A0ABP1CAF8_9GAMM</name>
<dbReference type="Gene3D" id="3.40.50.150">
    <property type="entry name" value="Vaccinia Virus protein VP39"/>
    <property type="match status" value="1"/>
</dbReference>
<dbReference type="PANTHER" id="PTHR43397:SF1">
    <property type="entry name" value="ERGOTHIONEINE BIOSYNTHESIS PROTEIN 1"/>
    <property type="match status" value="1"/>
</dbReference>
<dbReference type="PANTHER" id="PTHR43397">
    <property type="entry name" value="ERGOTHIONEINE BIOSYNTHESIS PROTEIN 1"/>
    <property type="match status" value="1"/>
</dbReference>
<dbReference type="NCBIfam" id="TIGR03438">
    <property type="entry name" value="egtD_ergothio"/>
    <property type="match status" value="1"/>
</dbReference>
<feature type="domain" description="Histidine-specific methyltransferase SAM-dependent" evidence="3">
    <location>
        <begin position="17"/>
        <end position="318"/>
    </location>
</feature>
<dbReference type="InterPro" id="IPR019257">
    <property type="entry name" value="MeTrfase_dom"/>
</dbReference>
<evidence type="ECO:0000256" key="2">
    <source>
        <dbReference type="ARBA" id="ARBA00022679"/>
    </source>
</evidence>
<dbReference type="InterPro" id="IPR017804">
    <property type="entry name" value="MeTrfase_EgtD-like"/>
</dbReference>
<dbReference type="GO" id="GO:0052706">
    <property type="term" value="F:L-histidine N(alpha)-methyltransferase activity"/>
    <property type="evidence" value="ECO:0007669"/>
    <property type="project" value="UniProtKB-EC"/>
</dbReference>
<dbReference type="InterPro" id="IPR035094">
    <property type="entry name" value="EgtD"/>
</dbReference>
<dbReference type="Proteomes" id="UP001497493">
    <property type="component" value="Chromosome"/>
</dbReference>
<dbReference type="GO" id="GO:0032259">
    <property type="term" value="P:methylation"/>
    <property type="evidence" value="ECO:0007669"/>
    <property type="project" value="UniProtKB-KW"/>
</dbReference>
<dbReference type="PIRSF" id="PIRSF018005">
    <property type="entry name" value="UCP018005"/>
    <property type="match status" value="1"/>
</dbReference>
<sequence>MNARLSFSDREPAPQDFRTEVLRGLTRRHKRLPAKFFYDARGSALFEAICQTPEYYPTRTEVAILREHADEIARAAGPSCVLIEPGGGNLGKVRLLLEALRPEVYLPLDISRQHLLSAARSLATDYPWLRVHAVCMDYSRGFDALDLSRWPEHSRRIVFFPGSTIGNFEPAEAVAFLRQTARLAGPTGGLVIGVDLKKAPDTLHRAYNDAQGLTREFNRNLLHRINAELGADFRTERFHHYAFYHARKGRIEMHLISHGAQTVRLDGQRLSFADGEPIHTENSYKYTVEEFQSLAALAGYRAAACWTDRDLLYSVQYFEVAASPGP</sequence>